<dbReference type="InterPro" id="IPR027553">
    <property type="entry name" value="Heavy_Cys"/>
</dbReference>
<organism evidence="1 2">
    <name type="scientific">Thermococcus aggregans</name>
    <dbReference type="NCBI Taxonomy" id="110163"/>
    <lineage>
        <taxon>Archaea</taxon>
        <taxon>Methanobacteriati</taxon>
        <taxon>Methanobacteriota</taxon>
        <taxon>Thermococci</taxon>
        <taxon>Thermococcales</taxon>
        <taxon>Thermococcaceae</taxon>
        <taxon>Thermococcus</taxon>
    </lineage>
</organism>
<evidence type="ECO:0000313" key="1">
    <source>
        <dbReference type="EMBL" id="USS39809.1"/>
    </source>
</evidence>
<keyword evidence="2" id="KW-1185">Reference proteome</keyword>
<dbReference type="NCBIfam" id="TIGR04289">
    <property type="entry name" value="heavy_Cys"/>
    <property type="match status" value="1"/>
</dbReference>
<proteinExistence type="predicted"/>
<dbReference type="RefSeq" id="WP_253303766.1">
    <property type="nucleotide sequence ID" value="NZ_CP099582.1"/>
</dbReference>
<dbReference type="AlphaFoldDB" id="A0A9E7MV72"/>
<gene>
    <name evidence="1" type="ORF">NF865_05335</name>
</gene>
<protein>
    <submittedName>
        <fullName evidence="1">Eight-cysteine-cluster domain-containing protein</fullName>
    </submittedName>
</protein>
<evidence type="ECO:0000313" key="2">
    <source>
        <dbReference type="Proteomes" id="UP001055732"/>
    </source>
</evidence>
<dbReference type="EMBL" id="CP099582">
    <property type="protein sequence ID" value="USS39809.1"/>
    <property type="molecule type" value="Genomic_DNA"/>
</dbReference>
<reference evidence="1" key="2">
    <citation type="submission" date="2022-06" db="EMBL/GenBank/DDBJ databases">
        <authorList>
            <person name="Park Y.-J."/>
        </authorList>
    </citation>
    <scope>NUCLEOTIDE SEQUENCE</scope>
    <source>
        <strain evidence="1">TY</strain>
    </source>
</reference>
<accession>A0A9E7MV72</accession>
<dbReference type="KEGG" id="tagg:NF865_05335"/>
<sequence>MKRAVILTLLLLAAPLVSACYSPMDSLAVEVHLNKPGISYDLTPLENAKNVIIDNGNIIYRSHYDERVGVILKEVNSSLWVRIQIPAKGFNSSYAYTSFKTPLLISNESLERIKALGWEVEEHTFRKGSLFVQISPAKGSECKSDSDCAAGGCSGEVCTTREAAKEIVTPCVYREWYNCLRLTSCGCYNGLCTWKPNPDFEKCLREHSIDPSKVIKFPLAEVYIADYGKEKPSEGDIAELKALFEELGISCSFEEIEFKTQTTNAPVGAVDPYSFDFKEALQVELGWLRENGIIKISDEDIEAIVEVAEKGKAGHNSHIGWYKKGGVYMWVPYDESDNPALLRCVGEPFELKLPEGKVELPQSTPQNEGICGPGLILGLLLMARIFRK</sequence>
<dbReference type="PROSITE" id="PS51257">
    <property type="entry name" value="PROKAR_LIPOPROTEIN"/>
    <property type="match status" value="1"/>
</dbReference>
<dbReference type="NCBIfam" id="TIGR04292">
    <property type="entry name" value="heavy_Cys_CGP"/>
    <property type="match status" value="1"/>
</dbReference>
<dbReference type="InterPro" id="IPR027556">
    <property type="entry name" value="Heavy_Cys_CGP"/>
</dbReference>
<name>A0A9E7MV72_THEAG</name>
<dbReference type="Proteomes" id="UP001055732">
    <property type="component" value="Chromosome"/>
</dbReference>
<reference evidence="1" key="1">
    <citation type="journal article" date="1998" name="Int. J. Syst. Bacteriol. 48 Pt">
        <title>Thermococcus guaymasensis sp. nov. and Thermococcus aggregans sp. nov., two novel thermophilic archaea isolated from the Guaymas Basin hydrothermal vent site.</title>
        <authorList>
            <person name="Canganella F."/>
            <person name="Jones W.J."/>
            <person name="Gambacorta A."/>
            <person name="Antranikian G."/>
        </authorList>
    </citation>
    <scope>NUCLEOTIDE SEQUENCE</scope>
    <source>
        <strain evidence="1">TY</strain>
    </source>
</reference>